<evidence type="ECO:0000256" key="5">
    <source>
        <dbReference type="HAMAP-Rule" id="MF_00787"/>
    </source>
</evidence>
<comment type="similarity">
    <text evidence="5">Belongs to the CbiD family.</text>
</comment>
<dbReference type="EC" id="2.1.1.195" evidence="5"/>
<dbReference type="GO" id="GO:0043780">
    <property type="term" value="F:cobalt-precorrin-5B C1-methyltransferase activity"/>
    <property type="evidence" value="ECO:0007669"/>
    <property type="project" value="RHEA"/>
</dbReference>
<dbReference type="PIRSF" id="PIRSF026782">
    <property type="entry name" value="CbiD"/>
    <property type="match status" value="1"/>
</dbReference>
<dbReference type="HAMAP" id="MF_00787">
    <property type="entry name" value="CbiD"/>
    <property type="match status" value="1"/>
</dbReference>
<name>A0A212K925_9PROT</name>
<evidence type="ECO:0000256" key="4">
    <source>
        <dbReference type="ARBA" id="ARBA00022691"/>
    </source>
</evidence>
<dbReference type="Pfam" id="PF01888">
    <property type="entry name" value="CbiD"/>
    <property type="match status" value="1"/>
</dbReference>
<dbReference type="InterPro" id="IPR036074">
    <property type="entry name" value="CbiD_sf"/>
</dbReference>
<dbReference type="PANTHER" id="PTHR35863:SF1">
    <property type="entry name" value="COBALT-PRECORRIN-5B C(1)-METHYLTRANSFERASE"/>
    <property type="match status" value="1"/>
</dbReference>
<keyword evidence="4 5" id="KW-0949">S-adenosyl-L-methionine</keyword>
<comment type="catalytic activity">
    <reaction evidence="5">
        <text>Co-precorrin-5B + S-adenosyl-L-methionine = Co-precorrin-6A + S-adenosyl-L-homocysteine</text>
        <dbReference type="Rhea" id="RHEA:26285"/>
        <dbReference type="ChEBI" id="CHEBI:57856"/>
        <dbReference type="ChEBI" id="CHEBI:59789"/>
        <dbReference type="ChEBI" id="CHEBI:60063"/>
        <dbReference type="ChEBI" id="CHEBI:60064"/>
        <dbReference type="EC" id="2.1.1.195"/>
    </reaction>
</comment>
<dbReference type="NCBIfam" id="NF000849">
    <property type="entry name" value="PRK00075.1-1"/>
    <property type="match status" value="1"/>
</dbReference>
<dbReference type="SUPFAM" id="SSF111342">
    <property type="entry name" value="CbiD-like"/>
    <property type="match status" value="1"/>
</dbReference>
<proteinExistence type="inferred from homology"/>
<gene>
    <name evidence="5 6" type="primary">cbiD</name>
    <name evidence="6" type="ORF">KL86APRO_12354</name>
</gene>
<protein>
    <recommendedName>
        <fullName evidence="5">Cobalt-precorrin-5B C(1)-methyltransferase</fullName>
        <ecNumber evidence="5">2.1.1.195</ecNumber>
    </recommendedName>
    <alternativeName>
        <fullName evidence="5">Cobalt-precorrin-6A synthase</fullName>
    </alternativeName>
</protein>
<evidence type="ECO:0000256" key="2">
    <source>
        <dbReference type="ARBA" id="ARBA00022603"/>
    </source>
</evidence>
<dbReference type="AlphaFoldDB" id="A0A212K925"/>
<dbReference type="Gene3D" id="3.30.2110.10">
    <property type="entry name" value="CbiD-like"/>
    <property type="match status" value="1"/>
</dbReference>
<keyword evidence="2 5" id="KW-0489">Methyltransferase</keyword>
<accession>A0A212K925</accession>
<evidence type="ECO:0000256" key="3">
    <source>
        <dbReference type="ARBA" id="ARBA00022679"/>
    </source>
</evidence>
<evidence type="ECO:0000256" key="1">
    <source>
        <dbReference type="ARBA" id="ARBA00022573"/>
    </source>
</evidence>
<comment type="function">
    <text evidence="5">Catalyzes the methylation of C-1 in cobalt-precorrin-5B to form cobalt-precorrin-6A.</text>
</comment>
<dbReference type="GO" id="GO:0019251">
    <property type="term" value="P:anaerobic cobalamin biosynthetic process"/>
    <property type="evidence" value="ECO:0007669"/>
    <property type="project" value="UniProtKB-UniRule"/>
</dbReference>
<dbReference type="UniPathway" id="UPA00148">
    <property type="reaction ID" value="UER00227"/>
</dbReference>
<dbReference type="InterPro" id="IPR002748">
    <property type="entry name" value="CbiD"/>
</dbReference>
<dbReference type="PANTHER" id="PTHR35863">
    <property type="entry name" value="COBALT-PRECORRIN-5B C(1)-METHYLTRANSFERASE"/>
    <property type="match status" value="1"/>
</dbReference>
<reference evidence="6" key="1">
    <citation type="submission" date="2016-04" db="EMBL/GenBank/DDBJ databases">
        <authorList>
            <person name="Evans L.H."/>
            <person name="Alamgir A."/>
            <person name="Owens N."/>
            <person name="Weber N.D."/>
            <person name="Virtaneva K."/>
            <person name="Barbian K."/>
            <person name="Babar A."/>
            <person name="Rosenke K."/>
        </authorList>
    </citation>
    <scope>NUCLEOTIDE SEQUENCE</scope>
    <source>
        <strain evidence="6">86</strain>
    </source>
</reference>
<sequence length="359" mass="36387">MAEADKPLRSGWTTGACAAAAAKAAYFALAGRGFPDPVDIVLPRGERPVFALSTRRLESGAATAGVIKDGGDDPDVTHGAEVLVTVRRGAPGSGIVFKGGVGVGIVTRPGIPVPVGEPAINPGPRRIVSANLLAAADETGGPTDVEVTISIPKGVELAEKTLNPRLGIVGGLSVLGTTGVVVPYSCEAFIQTIQRAVKVAAASGAAHVAASTGFASERAARRVHGLPDVALIDMGDFVGGLLKYLRAHPLPRLTLAGGFAKFVKLGEGELNVHSKESRVDFGKLAALVGELGGDAELVAACRAANTAIEVLERAHAAGLPLGDAVAARCRAVATGIVKPETIVDVLVVDRSGEVVGRAP</sequence>
<dbReference type="EMBL" id="FLUO01000001">
    <property type="protein sequence ID" value="SBW08200.1"/>
    <property type="molecule type" value="Genomic_DNA"/>
</dbReference>
<keyword evidence="1 5" id="KW-0169">Cobalamin biosynthesis</keyword>
<evidence type="ECO:0000313" key="6">
    <source>
        <dbReference type="EMBL" id="SBW08200.1"/>
    </source>
</evidence>
<dbReference type="NCBIfam" id="TIGR00312">
    <property type="entry name" value="cbiD"/>
    <property type="match status" value="1"/>
</dbReference>
<organism evidence="6">
    <name type="scientific">uncultured Alphaproteobacteria bacterium</name>
    <dbReference type="NCBI Taxonomy" id="91750"/>
    <lineage>
        <taxon>Bacteria</taxon>
        <taxon>Pseudomonadati</taxon>
        <taxon>Pseudomonadota</taxon>
        <taxon>Alphaproteobacteria</taxon>
        <taxon>environmental samples</taxon>
    </lineage>
</organism>
<keyword evidence="3 5" id="KW-0808">Transferase</keyword>
<comment type="pathway">
    <text evidence="5">Cofactor biosynthesis; adenosylcobalamin biosynthesis; cob(II)yrinate a,c-diamide from sirohydrochlorin (anaerobic route): step 6/10.</text>
</comment>
<dbReference type="GO" id="GO:0032259">
    <property type="term" value="P:methylation"/>
    <property type="evidence" value="ECO:0007669"/>
    <property type="project" value="UniProtKB-KW"/>
</dbReference>